<evidence type="ECO:0000313" key="3">
    <source>
        <dbReference type="Proteomes" id="UP000278627"/>
    </source>
</evidence>
<evidence type="ECO:0000313" key="4">
    <source>
        <dbReference type="WBParaSite" id="BPAG_0000781801-mRNA-1"/>
    </source>
</evidence>
<keyword evidence="3" id="KW-1185">Reference proteome</keyword>
<name>A0A0N4THX9_BRUPA</name>
<dbReference type="EMBL" id="UZAD01009465">
    <property type="protein sequence ID" value="VDN88964.1"/>
    <property type="molecule type" value="Genomic_DNA"/>
</dbReference>
<accession>A0A0N4THX9</accession>
<evidence type="ECO:0000256" key="1">
    <source>
        <dbReference type="SAM" id="MobiDB-lite"/>
    </source>
</evidence>
<sequence length="119" mass="13175">MSTYAEPTIATFPAQQFDPVTVSSEFGSAVKMEQKLGSWENDAETTTINYQLDSPSFSSVSISSSVTEDISHYEQEAQRNSNTEIETERRSVDGPVQTEEEVKTDIIEEDGLVGYLPIT</sequence>
<proteinExistence type="predicted"/>
<dbReference type="STRING" id="6280.A0A0N4THX9"/>
<reference evidence="2 3" key="2">
    <citation type="submission" date="2018-11" db="EMBL/GenBank/DDBJ databases">
        <authorList>
            <consortium name="Pathogen Informatics"/>
        </authorList>
    </citation>
    <scope>NUCLEOTIDE SEQUENCE [LARGE SCALE GENOMIC DNA]</scope>
</reference>
<dbReference type="AlphaFoldDB" id="A0A0N4THX9"/>
<organism evidence="4">
    <name type="scientific">Brugia pahangi</name>
    <name type="common">Filarial nematode worm</name>
    <dbReference type="NCBI Taxonomy" id="6280"/>
    <lineage>
        <taxon>Eukaryota</taxon>
        <taxon>Metazoa</taxon>
        <taxon>Ecdysozoa</taxon>
        <taxon>Nematoda</taxon>
        <taxon>Chromadorea</taxon>
        <taxon>Rhabditida</taxon>
        <taxon>Spirurina</taxon>
        <taxon>Spiruromorpha</taxon>
        <taxon>Filarioidea</taxon>
        <taxon>Onchocercidae</taxon>
        <taxon>Brugia</taxon>
    </lineage>
</organism>
<feature type="region of interest" description="Disordered" evidence="1">
    <location>
        <begin position="61"/>
        <end position="101"/>
    </location>
</feature>
<dbReference type="WBParaSite" id="BPAG_0000781801-mRNA-1">
    <property type="protein sequence ID" value="BPAG_0000781801-mRNA-1"/>
    <property type="gene ID" value="BPAG_0000781801"/>
</dbReference>
<dbReference type="Proteomes" id="UP000278627">
    <property type="component" value="Unassembled WGS sequence"/>
</dbReference>
<gene>
    <name evidence="2" type="ORF">BPAG_LOCUS7778</name>
</gene>
<evidence type="ECO:0000313" key="2">
    <source>
        <dbReference type="EMBL" id="VDN88964.1"/>
    </source>
</evidence>
<reference evidence="4" key="1">
    <citation type="submission" date="2017-02" db="UniProtKB">
        <authorList>
            <consortium name="WormBaseParasite"/>
        </authorList>
    </citation>
    <scope>IDENTIFICATION</scope>
</reference>
<protein>
    <submittedName>
        <fullName evidence="2 4">Uncharacterized protein</fullName>
    </submittedName>
</protein>